<protein>
    <submittedName>
        <fullName evidence="9">Undecaprenyl-phosphate glucose phosphotransferase</fullName>
    </submittedName>
</protein>
<evidence type="ECO:0000256" key="3">
    <source>
        <dbReference type="ARBA" id="ARBA00022679"/>
    </source>
</evidence>
<keyword evidence="3 9" id="KW-0808">Transferase</keyword>
<proteinExistence type="inferred from homology"/>
<reference evidence="9 10" key="1">
    <citation type="journal article" date="2011" name="Stand. Genomic Sci.">
        <title>Complete genome sequence of Bacteroides salanitronis type strain (BL78).</title>
        <authorList>
            <person name="Gronow S."/>
            <person name="Held B."/>
            <person name="Lucas S."/>
            <person name="Lapidus A."/>
            <person name="Del Rio T.G."/>
            <person name="Nolan M."/>
            <person name="Tice H."/>
            <person name="Deshpande S."/>
            <person name="Cheng J.F."/>
            <person name="Pitluck S."/>
            <person name="Liolios K."/>
            <person name="Pagani I."/>
            <person name="Ivanova N."/>
            <person name="Mavromatis K."/>
            <person name="Pati A."/>
            <person name="Tapia R."/>
            <person name="Han C."/>
            <person name="Goodwin L."/>
            <person name="Chen A."/>
            <person name="Palaniappan K."/>
            <person name="Land M."/>
            <person name="Hauser L."/>
            <person name="Chang Y.J."/>
            <person name="Jeffries C.D."/>
            <person name="Brambilla E.M."/>
            <person name="Rohde M."/>
            <person name="Goker M."/>
            <person name="Detter J.C."/>
            <person name="Woyke T."/>
            <person name="Bristow J."/>
            <person name="Markowitz V."/>
            <person name="Hugenholtz P."/>
            <person name="Kyrpides N.C."/>
            <person name="Klenk H.P."/>
            <person name="Eisen J.A."/>
        </authorList>
    </citation>
    <scope>NUCLEOTIDE SEQUENCE [LARGE SCALE GENOMIC DNA]</scope>
    <source>
        <strain evidence="9 10">DSM 18170</strain>
    </source>
</reference>
<comment type="similarity">
    <text evidence="2">Belongs to the bacterial sugar transferase family.</text>
</comment>
<dbReference type="NCBIfam" id="TIGR03025">
    <property type="entry name" value="EPS_sugtrans"/>
    <property type="match status" value="1"/>
</dbReference>
<evidence type="ECO:0000256" key="6">
    <source>
        <dbReference type="ARBA" id="ARBA00023136"/>
    </source>
</evidence>
<keyword evidence="5 7" id="KW-1133">Transmembrane helix</keyword>
<dbReference type="HOGENOM" id="CLU_024920_0_1_10"/>
<dbReference type="InterPro" id="IPR003362">
    <property type="entry name" value="Bact_transf"/>
</dbReference>
<evidence type="ECO:0000256" key="4">
    <source>
        <dbReference type="ARBA" id="ARBA00022692"/>
    </source>
</evidence>
<dbReference type="Proteomes" id="UP000007486">
    <property type="component" value="Chromosome"/>
</dbReference>
<dbReference type="Gene3D" id="3.40.50.720">
    <property type="entry name" value="NAD(P)-binding Rossmann-like Domain"/>
    <property type="match status" value="1"/>
</dbReference>
<dbReference type="InterPro" id="IPR017473">
    <property type="entry name" value="Undecaprenyl-P_gluc_Ptfrase"/>
</dbReference>
<evidence type="ECO:0000313" key="9">
    <source>
        <dbReference type="EMBL" id="ADY34811.1"/>
    </source>
</evidence>
<dbReference type="InterPro" id="IPR017475">
    <property type="entry name" value="EPS_sugar_tfrase"/>
</dbReference>
<dbReference type="Pfam" id="PF02397">
    <property type="entry name" value="Bac_transf"/>
    <property type="match status" value="1"/>
</dbReference>
<dbReference type="KEGG" id="bsa:Bacsa_0200"/>
<accession>F0R638</accession>
<dbReference type="NCBIfam" id="TIGR03023">
    <property type="entry name" value="WcaJ_sugtrans"/>
    <property type="match status" value="1"/>
</dbReference>
<dbReference type="GO" id="GO:0016780">
    <property type="term" value="F:phosphotransferase activity, for other substituted phosphate groups"/>
    <property type="evidence" value="ECO:0007669"/>
    <property type="project" value="TreeGrafter"/>
</dbReference>
<dbReference type="AlphaFoldDB" id="F0R638"/>
<comment type="subcellular location">
    <subcellularLocation>
        <location evidence="1">Membrane</location>
        <topology evidence="1">Multi-pass membrane protein</topology>
    </subcellularLocation>
</comment>
<dbReference type="eggNOG" id="COG2148">
    <property type="taxonomic scope" value="Bacteria"/>
</dbReference>
<evidence type="ECO:0000256" key="5">
    <source>
        <dbReference type="ARBA" id="ARBA00022989"/>
    </source>
</evidence>
<dbReference type="STRING" id="667015.Bacsa_0200"/>
<dbReference type="EMBL" id="CP002530">
    <property type="protein sequence ID" value="ADY34811.1"/>
    <property type="molecule type" value="Genomic_DNA"/>
</dbReference>
<feature type="transmembrane region" description="Helical" evidence="7">
    <location>
        <begin position="109"/>
        <end position="132"/>
    </location>
</feature>
<feature type="transmembrane region" description="Helical" evidence="7">
    <location>
        <begin position="48"/>
        <end position="70"/>
    </location>
</feature>
<organism evidence="9 10">
    <name type="scientific">Phocaeicola salanitronis (strain DSM 18170 / JCM 13657 / CCUG 60908 / BL78)</name>
    <name type="common">Bacteroides salanitronis</name>
    <dbReference type="NCBI Taxonomy" id="667015"/>
    <lineage>
        <taxon>Bacteria</taxon>
        <taxon>Pseudomonadati</taxon>
        <taxon>Bacteroidota</taxon>
        <taxon>Bacteroidia</taxon>
        <taxon>Bacteroidales</taxon>
        <taxon>Bacteroidaceae</taxon>
        <taxon>Phocaeicola</taxon>
    </lineage>
</organism>
<keyword evidence="4 7" id="KW-0812">Transmembrane</keyword>
<name>F0R638_PHOSB</name>
<feature type="transmembrane region" description="Helical" evidence="7">
    <location>
        <begin position="82"/>
        <end position="103"/>
    </location>
</feature>
<dbReference type="PANTHER" id="PTHR30576:SF0">
    <property type="entry name" value="UNDECAPRENYL-PHOSPHATE N-ACETYLGALACTOSAMINYL 1-PHOSPHATE TRANSFERASE-RELATED"/>
    <property type="match status" value="1"/>
</dbReference>
<keyword evidence="6 7" id="KW-0472">Membrane</keyword>
<evidence type="ECO:0000313" key="10">
    <source>
        <dbReference type="Proteomes" id="UP000007486"/>
    </source>
</evidence>
<feature type="domain" description="Bacterial sugar transferase" evidence="8">
    <location>
        <begin position="279"/>
        <end position="463"/>
    </location>
</feature>
<sequence>MENKNYKPQYNSLIQAIVITGDLCLCNGLFYALYYWKETSLHPLPHHASLIQILVTLSLCYLICTMRGGVILHRQKVHGFQIVLRVLRNVLYFSAVSGILLATGDYLNVFSLFFAAYIATLFIALSTYRLIFHASLKAYRSRESHLNYVVLVGSTTNNIELYHELADDPASGYSVAGYFDEQPNPQFKECPYLGKPEEVIGYLISHTYIHFLFCCLPSKQADIIVPIINYCENNLVHFYSVPNLRNYLHNRVYFNMIGNVPYLSLRPDPLSRPENKALKRAFDIAFSLLFLCTLFPIVLIIVTIITKLTMPGPVFFRQKRNGLNDREFYCIKFRSMKVNKEADTLQATKNDPRKTKWGDIMRKTNIDELPQFINVLLGDMSIVGPRPHMLKHTEEYSKLINKYMVRHFVKPGITGWSQVTGYRGETKELKDMEGRVLGDIWYIEHWSFGLDIYIIYRTIRNAIQGEKNAY</sequence>
<feature type="transmembrane region" description="Helical" evidence="7">
    <location>
        <begin position="281"/>
        <end position="305"/>
    </location>
</feature>
<evidence type="ECO:0000259" key="8">
    <source>
        <dbReference type="Pfam" id="PF02397"/>
    </source>
</evidence>
<dbReference type="GO" id="GO:0016020">
    <property type="term" value="C:membrane"/>
    <property type="evidence" value="ECO:0007669"/>
    <property type="project" value="UniProtKB-SubCell"/>
</dbReference>
<dbReference type="Pfam" id="PF13727">
    <property type="entry name" value="CoA_binding_3"/>
    <property type="match status" value="1"/>
</dbReference>
<evidence type="ECO:0000256" key="2">
    <source>
        <dbReference type="ARBA" id="ARBA00006464"/>
    </source>
</evidence>
<evidence type="ECO:0000256" key="7">
    <source>
        <dbReference type="SAM" id="Phobius"/>
    </source>
</evidence>
<dbReference type="PANTHER" id="PTHR30576">
    <property type="entry name" value="COLANIC BIOSYNTHESIS UDP-GLUCOSE LIPID CARRIER TRANSFERASE"/>
    <property type="match status" value="1"/>
</dbReference>
<dbReference type="OrthoDB" id="9808602at2"/>
<feature type="transmembrane region" description="Helical" evidence="7">
    <location>
        <begin position="12"/>
        <end position="36"/>
    </location>
</feature>
<gene>
    <name evidence="9" type="ordered locus">Bacsa_0200</name>
</gene>
<keyword evidence="10" id="KW-1185">Reference proteome</keyword>
<evidence type="ECO:0000256" key="1">
    <source>
        <dbReference type="ARBA" id="ARBA00004141"/>
    </source>
</evidence>
<dbReference type="RefSeq" id="WP_013616273.1">
    <property type="nucleotide sequence ID" value="NC_015164.1"/>
</dbReference>